<accession>A0A4S4EUI5</accession>
<sequence>MVMTVASPRKSINTVFQRAGVSGFGQSSQKRRKYDIRGDDDDDEETMEMMQIGAEKTKNVLILMSDIGGGHSRLLQIGVWGRISDYQRLLSSMPSRRLNSLKLVENNTFEVWLNSGSQHKKPPEQLPIVLWILSVGNFPCVLKLLKTPAADLRQSLVFIWTKILAFDKVDLVKDGGHFYFIKFLDSIDACPKQRAMTTFVLTVIVDGHRQGHEACVNTDLIHLCLRYLQPNDVQTEPLLLQWLCLCLEKLCEDCPKAQVIALRADALKLHALLSDPQPEVRASATFALSNLLESGSDSCEDWSEISEEIQDNKKMKDEISLVQRLHMLEIAVLETQTCYAEELCCCKYGPFGFG</sequence>
<protein>
    <recommendedName>
        <fullName evidence="4">Condensin complex subunit 1 C-terminal domain-containing protein</fullName>
    </recommendedName>
</protein>
<dbReference type="InterPro" id="IPR016024">
    <property type="entry name" value="ARM-type_fold"/>
</dbReference>
<evidence type="ECO:0000256" key="1">
    <source>
        <dbReference type="ARBA" id="ARBA00022737"/>
    </source>
</evidence>
<proteinExistence type="predicted"/>
<organism evidence="2 3">
    <name type="scientific">Camellia sinensis var. sinensis</name>
    <name type="common">China tea</name>
    <dbReference type="NCBI Taxonomy" id="542762"/>
    <lineage>
        <taxon>Eukaryota</taxon>
        <taxon>Viridiplantae</taxon>
        <taxon>Streptophyta</taxon>
        <taxon>Embryophyta</taxon>
        <taxon>Tracheophyta</taxon>
        <taxon>Spermatophyta</taxon>
        <taxon>Magnoliopsida</taxon>
        <taxon>eudicotyledons</taxon>
        <taxon>Gunneridae</taxon>
        <taxon>Pentapetalae</taxon>
        <taxon>asterids</taxon>
        <taxon>Ericales</taxon>
        <taxon>Theaceae</taxon>
        <taxon>Camellia</taxon>
    </lineage>
</organism>
<dbReference type="GO" id="GO:0030674">
    <property type="term" value="F:protein-macromolecule adaptor activity"/>
    <property type="evidence" value="ECO:0007669"/>
    <property type="project" value="TreeGrafter"/>
</dbReference>
<keyword evidence="1" id="KW-0677">Repeat</keyword>
<dbReference type="PRINTS" id="PR01547">
    <property type="entry name" value="YEAST176DUF"/>
</dbReference>
<dbReference type="STRING" id="542762.A0A4S4EUI5"/>
<comment type="caution">
    <text evidence="2">The sequence shown here is derived from an EMBL/GenBank/DDBJ whole genome shotgun (WGS) entry which is preliminary data.</text>
</comment>
<evidence type="ECO:0000313" key="2">
    <source>
        <dbReference type="EMBL" id="THG20600.1"/>
    </source>
</evidence>
<dbReference type="GO" id="GO:0031929">
    <property type="term" value="P:TOR signaling"/>
    <property type="evidence" value="ECO:0007669"/>
    <property type="project" value="InterPro"/>
</dbReference>
<dbReference type="GO" id="GO:0031931">
    <property type="term" value="C:TORC1 complex"/>
    <property type="evidence" value="ECO:0007669"/>
    <property type="project" value="InterPro"/>
</dbReference>
<dbReference type="GO" id="GO:0005737">
    <property type="term" value="C:cytoplasm"/>
    <property type="evidence" value="ECO:0007669"/>
    <property type="project" value="TreeGrafter"/>
</dbReference>
<dbReference type="GO" id="GO:0009267">
    <property type="term" value="P:cellular response to starvation"/>
    <property type="evidence" value="ECO:0007669"/>
    <property type="project" value="TreeGrafter"/>
</dbReference>
<reference evidence="2 3" key="1">
    <citation type="journal article" date="2018" name="Proc. Natl. Acad. Sci. U.S.A.">
        <title>Draft genome sequence of Camellia sinensis var. sinensis provides insights into the evolution of the tea genome and tea quality.</title>
        <authorList>
            <person name="Wei C."/>
            <person name="Yang H."/>
            <person name="Wang S."/>
            <person name="Zhao J."/>
            <person name="Liu C."/>
            <person name="Gao L."/>
            <person name="Xia E."/>
            <person name="Lu Y."/>
            <person name="Tai Y."/>
            <person name="She G."/>
            <person name="Sun J."/>
            <person name="Cao H."/>
            <person name="Tong W."/>
            <person name="Gao Q."/>
            <person name="Li Y."/>
            <person name="Deng W."/>
            <person name="Jiang X."/>
            <person name="Wang W."/>
            <person name="Chen Q."/>
            <person name="Zhang S."/>
            <person name="Li H."/>
            <person name="Wu J."/>
            <person name="Wang P."/>
            <person name="Li P."/>
            <person name="Shi C."/>
            <person name="Zheng F."/>
            <person name="Jian J."/>
            <person name="Huang B."/>
            <person name="Shan D."/>
            <person name="Shi M."/>
            <person name="Fang C."/>
            <person name="Yue Y."/>
            <person name="Li F."/>
            <person name="Li D."/>
            <person name="Wei S."/>
            <person name="Han B."/>
            <person name="Jiang C."/>
            <person name="Yin Y."/>
            <person name="Xia T."/>
            <person name="Zhang Z."/>
            <person name="Bennetzen J.L."/>
            <person name="Zhao S."/>
            <person name="Wan X."/>
        </authorList>
    </citation>
    <scope>NUCLEOTIDE SEQUENCE [LARGE SCALE GENOMIC DNA]</scope>
    <source>
        <strain evidence="3">cv. Shuchazao</strain>
        <tissue evidence="2">Leaf</tissue>
    </source>
</reference>
<evidence type="ECO:0008006" key="4">
    <source>
        <dbReference type="Google" id="ProtNLM"/>
    </source>
</evidence>
<dbReference type="GO" id="GO:0030307">
    <property type="term" value="P:positive regulation of cell growth"/>
    <property type="evidence" value="ECO:0007669"/>
    <property type="project" value="TreeGrafter"/>
</dbReference>
<dbReference type="Proteomes" id="UP000306102">
    <property type="component" value="Unassembled WGS sequence"/>
</dbReference>
<dbReference type="InterPro" id="IPR004083">
    <property type="entry name" value="Raptor"/>
</dbReference>
<dbReference type="EMBL" id="SDRB02001835">
    <property type="protein sequence ID" value="THG20600.1"/>
    <property type="molecule type" value="Genomic_DNA"/>
</dbReference>
<dbReference type="InterPro" id="IPR000357">
    <property type="entry name" value="HEAT"/>
</dbReference>
<dbReference type="GO" id="GO:0010506">
    <property type="term" value="P:regulation of autophagy"/>
    <property type="evidence" value="ECO:0007669"/>
    <property type="project" value="TreeGrafter"/>
</dbReference>
<dbReference type="PANTHER" id="PTHR12848">
    <property type="entry name" value="REGULATORY-ASSOCIATED PROTEIN OF MTOR"/>
    <property type="match status" value="1"/>
</dbReference>
<dbReference type="SUPFAM" id="SSF48371">
    <property type="entry name" value="ARM repeat"/>
    <property type="match status" value="1"/>
</dbReference>
<keyword evidence="3" id="KW-1185">Reference proteome</keyword>
<dbReference type="AlphaFoldDB" id="A0A4S4EUI5"/>
<gene>
    <name evidence="2" type="ORF">TEA_028579</name>
</gene>
<dbReference type="Gene3D" id="1.25.10.10">
    <property type="entry name" value="Leucine-rich Repeat Variant"/>
    <property type="match status" value="1"/>
</dbReference>
<dbReference type="PANTHER" id="PTHR12848:SF16">
    <property type="entry name" value="REGULATORY-ASSOCIATED PROTEIN OF MTOR"/>
    <property type="match status" value="1"/>
</dbReference>
<name>A0A4S4EUI5_CAMSN</name>
<evidence type="ECO:0000313" key="3">
    <source>
        <dbReference type="Proteomes" id="UP000306102"/>
    </source>
</evidence>
<dbReference type="GO" id="GO:0071230">
    <property type="term" value="P:cellular response to amino acid stimulus"/>
    <property type="evidence" value="ECO:0007669"/>
    <property type="project" value="TreeGrafter"/>
</dbReference>
<dbReference type="Pfam" id="PF02985">
    <property type="entry name" value="HEAT"/>
    <property type="match status" value="1"/>
</dbReference>
<dbReference type="InterPro" id="IPR011989">
    <property type="entry name" value="ARM-like"/>
</dbReference>